<keyword evidence="3" id="KW-0963">Cytoplasm</keyword>
<comment type="caution">
    <text evidence="11">The sequence shown here is derived from an EMBL/GenBank/DDBJ whole genome shotgun (WGS) entry which is preliminary data.</text>
</comment>
<dbReference type="Proteomes" id="UP001601442">
    <property type="component" value="Unassembled WGS sequence"/>
</dbReference>
<dbReference type="CDD" id="cd00140">
    <property type="entry name" value="beta_clamp"/>
    <property type="match status" value="1"/>
</dbReference>
<dbReference type="PANTHER" id="PTHR30478:SF0">
    <property type="entry name" value="BETA SLIDING CLAMP"/>
    <property type="match status" value="1"/>
</dbReference>
<dbReference type="EMBL" id="JBIAMT010000003">
    <property type="protein sequence ID" value="MFF0498494.1"/>
    <property type="molecule type" value="Genomic_DNA"/>
</dbReference>
<dbReference type="NCBIfam" id="TIGR00663">
    <property type="entry name" value="dnan"/>
    <property type="match status" value="1"/>
</dbReference>
<evidence type="ECO:0000256" key="2">
    <source>
        <dbReference type="ARBA" id="ARBA00010752"/>
    </source>
</evidence>
<protein>
    <submittedName>
        <fullName evidence="11">DNA polymerase III subunit beta</fullName>
        <ecNumber evidence="11">2.7.7.7</ecNumber>
    </submittedName>
</protein>
<proteinExistence type="inferred from homology"/>
<organism evidence="11 12">
    <name type="scientific">Nocardia aobensis</name>
    <dbReference type="NCBI Taxonomy" id="257277"/>
    <lineage>
        <taxon>Bacteria</taxon>
        <taxon>Bacillati</taxon>
        <taxon>Actinomycetota</taxon>
        <taxon>Actinomycetes</taxon>
        <taxon>Mycobacteriales</taxon>
        <taxon>Nocardiaceae</taxon>
        <taxon>Nocardia</taxon>
    </lineage>
</organism>
<dbReference type="InterPro" id="IPR001001">
    <property type="entry name" value="DNA_polIII_beta"/>
</dbReference>
<reference evidence="11 12" key="1">
    <citation type="submission" date="2024-10" db="EMBL/GenBank/DDBJ databases">
        <title>The Natural Products Discovery Center: Release of the First 8490 Sequenced Strains for Exploring Actinobacteria Biosynthetic Diversity.</title>
        <authorList>
            <person name="Kalkreuter E."/>
            <person name="Kautsar S.A."/>
            <person name="Yang D."/>
            <person name="Bader C.D."/>
            <person name="Teijaro C.N."/>
            <person name="Fluegel L."/>
            <person name="Davis C.M."/>
            <person name="Simpson J.R."/>
            <person name="Lauterbach L."/>
            <person name="Steele A.D."/>
            <person name="Gui C."/>
            <person name="Meng S."/>
            <person name="Li G."/>
            <person name="Viehrig K."/>
            <person name="Ye F."/>
            <person name="Su P."/>
            <person name="Kiefer A.F."/>
            <person name="Nichols A."/>
            <person name="Cepeda A.J."/>
            <person name="Yan W."/>
            <person name="Fan B."/>
            <person name="Jiang Y."/>
            <person name="Adhikari A."/>
            <person name="Zheng C.-J."/>
            <person name="Schuster L."/>
            <person name="Cowan T.M."/>
            <person name="Smanski M.J."/>
            <person name="Chevrette M.G."/>
            <person name="De Carvalho L.P.S."/>
            <person name="Shen B."/>
        </authorList>
    </citation>
    <scope>NUCLEOTIDE SEQUENCE [LARGE SCALE GENOMIC DNA]</scope>
    <source>
        <strain evidence="11 12">NPDC004119</strain>
    </source>
</reference>
<dbReference type="Pfam" id="PF02768">
    <property type="entry name" value="DNA_pol3_beta_3"/>
    <property type="match status" value="1"/>
</dbReference>
<accession>A0ABW6P5T3</accession>
<keyword evidence="4 11" id="KW-0808">Transferase</keyword>
<evidence type="ECO:0000256" key="1">
    <source>
        <dbReference type="ARBA" id="ARBA00004496"/>
    </source>
</evidence>
<evidence type="ECO:0000256" key="4">
    <source>
        <dbReference type="ARBA" id="ARBA00022679"/>
    </source>
</evidence>
<comment type="subcellular location">
    <subcellularLocation>
        <location evidence="1">Cytoplasm</location>
    </subcellularLocation>
</comment>
<evidence type="ECO:0000256" key="6">
    <source>
        <dbReference type="ARBA" id="ARBA00022705"/>
    </source>
</evidence>
<dbReference type="RefSeq" id="WP_387395979.1">
    <property type="nucleotide sequence ID" value="NZ_JBIAMT010000003.1"/>
</dbReference>
<gene>
    <name evidence="11" type="primary">dnaN</name>
    <name evidence="11" type="ORF">ACFYU5_18965</name>
</gene>
<evidence type="ECO:0000313" key="11">
    <source>
        <dbReference type="EMBL" id="MFF0498494.1"/>
    </source>
</evidence>
<keyword evidence="8" id="KW-0238">DNA-binding</keyword>
<keyword evidence="12" id="KW-1185">Reference proteome</keyword>
<feature type="domain" description="DNA polymerase III beta sliding clamp N-terminal" evidence="9">
    <location>
        <begin position="1"/>
        <end position="120"/>
    </location>
</feature>
<comment type="similarity">
    <text evidence="2">Belongs to the beta sliding clamp family.</text>
</comment>
<dbReference type="EC" id="2.7.7.7" evidence="11"/>
<dbReference type="Pfam" id="PF00712">
    <property type="entry name" value="DNA_pol3_beta"/>
    <property type="match status" value="1"/>
</dbReference>
<dbReference type="Gene3D" id="3.10.150.10">
    <property type="entry name" value="DNA Polymerase III, subunit A, domain 2"/>
    <property type="match status" value="1"/>
</dbReference>
<evidence type="ECO:0000256" key="3">
    <source>
        <dbReference type="ARBA" id="ARBA00022490"/>
    </source>
</evidence>
<keyword evidence="5 11" id="KW-0548">Nucleotidyltransferase</keyword>
<dbReference type="InterPro" id="IPR022634">
    <property type="entry name" value="DNA_polIII_beta_N"/>
</dbReference>
<dbReference type="InterPro" id="IPR022635">
    <property type="entry name" value="DNA_polIII_beta_C"/>
</dbReference>
<evidence type="ECO:0000256" key="8">
    <source>
        <dbReference type="ARBA" id="ARBA00023125"/>
    </source>
</evidence>
<evidence type="ECO:0000256" key="5">
    <source>
        <dbReference type="ARBA" id="ARBA00022695"/>
    </source>
</evidence>
<evidence type="ECO:0000259" key="10">
    <source>
        <dbReference type="Pfam" id="PF02768"/>
    </source>
</evidence>
<keyword evidence="6" id="KW-0235">DNA replication</keyword>
<evidence type="ECO:0000313" key="12">
    <source>
        <dbReference type="Proteomes" id="UP001601442"/>
    </source>
</evidence>
<dbReference type="Gene3D" id="3.70.10.10">
    <property type="match status" value="1"/>
</dbReference>
<dbReference type="SUPFAM" id="SSF55979">
    <property type="entry name" value="DNA clamp"/>
    <property type="match status" value="3"/>
</dbReference>
<feature type="domain" description="DNA polymerase III beta sliding clamp C-terminal" evidence="10">
    <location>
        <begin position="251"/>
        <end position="356"/>
    </location>
</feature>
<dbReference type="InterPro" id="IPR046938">
    <property type="entry name" value="DNA_clamp_sf"/>
</dbReference>
<keyword evidence="7" id="KW-0239">DNA-directed DNA polymerase</keyword>
<sequence length="372" mass="38756">MHITVSAADLLSGATATLAAVPSKPPHPILGAIVLDTAEDSTLQLSGFDYTTSARMRMPVQVLTPGKVAVSGRLLAQVAKLLPAKKNVTLMALDSQLVVQTDRASFSLPLLDVRDFPRLPQPESSAFTVDPKDFAAAVTWAASAALSDTDGRAGARPGLTAISLTARPNVLDIEATDGNRIHSVTIGLDAGPDLERVSALVPTKVLETTASAIGAHERLGLHLGDTVTIAGDRLIRTTPVIDAEFPPVHKIFDKEPVGTVYVSVAELAGALKRAATLSKTKSVRLTMTDNDSIVITGGSRDGFSDDAESSEEIDASLEGNPPNLLVNGGYLADALAGVDSQNVTLQLTGETSPILANLTTTAFAVMPLRSLS</sequence>
<dbReference type="SMART" id="SM00480">
    <property type="entry name" value="POL3Bc"/>
    <property type="match status" value="1"/>
</dbReference>
<name>A0ABW6P5T3_9NOCA</name>
<evidence type="ECO:0000256" key="7">
    <source>
        <dbReference type="ARBA" id="ARBA00022932"/>
    </source>
</evidence>
<dbReference type="PANTHER" id="PTHR30478">
    <property type="entry name" value="DNA POLYMERASE III SUBUNIT BETA"/>
    <property type="match status" value="1"/>
</dbReference>
<dbReference type="GO" id="GO:0003887">
    <property type="term" value="F:DNA-directed DNA polymerase activity"/>
    <property type="evidence" value="ECO:0007669"/>
    <property type="project" value="UniProtKB-EC"/>
</dbReference>
<evidence type="ECO:0000259" key="9">
    <source>
        <dbReference type="Pfam" id="PF00712"/>
    </source>
</evidence>